<dbReference type="PANTHER" id="PTHR11472:SF47">
    <property type="entry name" value="FANCONI ANEMIA GROUP J PROTEIN"/>
    <property type="match status" value="1"/>
</dbReference>
<organism evidence="14 15">
    <name type="scientific">Lobosporangium transversale</name>
    <dbReference type="NCBI Taxonomy" id="64571"/>
    <lineage>
        <taxon>Eukaryota</taxon>
        <taxon>Fungi</taxon>
        <taxon>Fungi incertae sedis</taxon>
        <taxon>Mucoromycota</taxon>
        <taxon>Mortierellomycotina</taxon>
        <taxon>Mortierellomycetes</taxon>
        <taxon>Mortierellales</taxon>
        <taxon>Mortierellaceae</taxon>
        <taxon>Lobosporangium</taxon>
    </lineage>
</organism>
<proteinExistence type="predicted"/>
<keyword evidence="2" id="KW-0547">Nucleotide-binding</keyword>
<dbReference type="RefSeq" id="XP_021881207.1">
    <property type="nucleotide sequence ID" value="XM_022024223.1"/>
</dbReference>
<reference evidence="14 15" key="1">
    <citation type="submission" date="2016-07" db="EMBL/GenBank/DDBJ databases">
        <title>Pervasive Adenine N6-methylation of Active Genes in Fungi.</title>
        <authorList>
            <consortium name="DOE Joint Genome Institute"/>
            <person name="Mondo S.J."/>
            <person name="Dannebaum R.O."/>
            <person name="Kuo R.C."/>
            <person name="Labutti K."/>
            <person name="Haridas S."/>
            <person name="Kuo A."/>
            <person name="Salamov A."/>
            <person name="Ahrendt S.R."/>
            <person name="Lipzen A."/>
            <person name="Sullivan W."/>
            <person name="Andreopoulos W.B."/>
            <person name="Clum A."/>
            <person name="Lindquist E."/>
            <person name="Daum C."/>
            <person name="Ramamoorthy G.K."/>
            <person name="Gryganskyi A."/>
            <person name="Culley D."/>
            <person name="Magnuson J.K."/>
            <person name="James T.Y."/>
            <person name="O'Malley M.A."/>
            <person name="Stajich J.E."/>
            <person name="Spatafora J.W."/>
            <person name="Visel A."/>
            <person name="Grigoriev I.V."/>
        </authorList>
    </citation>
    <scope>NUCLEOTIDE SEQUENCE [LARGE SCALE GENOMIC DNA]</scope>
    <source>
        <strain evidence="14 15">NRRL 3116</strain>
    </source>
</reference>
<dbReference type="CDD" id="cd18788">
    <property type="entry name" value="SF2_C_XPD"/>
    <property type="match status" value="1"/>
</dbReference>
<feature type="compositionally biased region" description="Polar residues" evidence="12">
    <location>
        <begin position="33"/>
        <end position="54"/>
    </location>
</feature>
<feature type="compositionally biased region" description="Polar residues" evidence="12">
    <location>
        <begin position="1249"/>
        <end position="1268"/>
    </location>
</feature>
<feature type="compositionally biased region" description="Basic residues" evidence="12">
    <location>
        <begin position="1"/>
        <end position="11"/>
    </location>
</feature>
<evidence type="ECO:0000256" key="4">
    <source>
        <dbReference type="ARBA" id="ARBA00022806"/>
    </source>
</evidence>
<keyword evidence="11" id="KW-0175">Coiled coil</keyword>
<feature type="region of interest" description="Disordered" evidence="12">
    <location>
        <begin position="281"/>
        <end position="304"/>
    </location>
</feature>
<evidence type="ECO:0000259" key="13">
    <source>
        <dbReference type="PROSITE" id="PS51193"/>
    </source>
</evidence>
<keyword evidence="4 14" id="KW-0347">Helicase</keyword>
<protein>
    <recommendedName>
        <fullName evidence="9">DNA 5'-3' helicase</fullName>
        <ecNumber evidence="9">5.6.2.3</ecNumber>
    </recommendedName>
</protein>
<keyword evidence="5" id="KW-0067">ATP-binding</keyword>
<keyword evidence="1" id="KW-0479">Metal-binding</keyword>
<dbReference type="GO" id="GO:0006289">
    <property type="term" value="P:nucleotide-excision repair"/>
    <property type="evidence" value="ECO:0007669"/>
    <property type="project" value="TreeGrafter"/>
</dbReference>
<feature type="region of interest" description="Disordered" evidence="12">
    <location>
        <begin position="1"/>
        <end position="79"/>
    </location>
</feature>
<dbReference type="GO" id="GO:0005634">
    <property type="term" value="C:nucleus"/>
    <property type="evidence" value="ECO:0007669"/>
    <property type="project" value="TreeGrafter"/>
</dbReference>
<dbReference type="InterPro" id="IPR027417">
    <property type="entry name" value="P-loop_NTPase"/>
</dbReference>
<feature type="compositionally biased region" description="Polar residues" evidence="12">
    <location>
        <begin position="285"/>
        <end position="301"/>
    </location>
</feature>
<feature type="compositionally biased region" description="Basic and acidic residues" evidence="12">
    <location>
        <begin position="1074"/>
        <end position="1085"/>
    </location>
</feature>
<evidence type="ECO:0000256" key="6">
    <source>
        <dbReference type="ARBA" id="ARBA00023004"/>
    </source>
</evidence>
<evidence type="ECO:0000256" key="10">
    <source>
        <dbReference type="ARBA" id="ARBA00048954"/>
    </source>
</evidence>
<keyword evidence="3" id="KW-0378">Hydrolase</keyword>
<dbReference type="SUPFAM" id="SSF52540">
    <property type="entry name" value="P-loop containing nucleoside triphosphate hydrolases"/>
    <property type="match status" value="1"/>
</dbReference>
<feature type="compositionally biased region" description="Low complexity" evidence="12">
    <location>
        <begin position="13"/>
        <end position="32"/>
    </location>
</feature>
<keyword evidence="8" id="KW-0413">Isomerase</keyword>
<dbReference type="GO" id="GO:1990918">
    <property type="term" value="P:double-strand break repair involved in meiotic recombination"/>
    <property type="evidence" value="ECO:0007669"/>
    <property type="project" value="TreeGrafter"/>
</dbReference>
<name>A0A1Y2GM85_9FUNG</name>
<dbReference type="GO" id="GO:0016818">
    <property type="term" value="F:hydrolase activity, acting on acid anhydrides, in phosphorus-containing anhydrides"/>
    <property type="evidence" value="ECO:0007669"/>
    <property type="project" value="InterPro"/>
</dbReference>
<feature type="region of interest" description="Disordered" evidence="12">
    <location>
        <begin position="1126"/>
        <end position="1145"/>
    </location>
</feature>
<feature type="compositionally biased region" description="Acidic residues" evidence="12">
    <location>
        <begin position="1229"/>
        <end position="1239"/>
    </location>
</feature>
<evidence type="ECO:0000256" key="7">
    <source>
        <dbReference type="ARBA" id="ARBA00023014"/>
    </source>
</evidence>
<feature type="region of interest" description="Disordered" evidence="12">
    <location>
        <begin position="1282"/>
        <end position="1305"/>
    </location>
</feature>
<evidence type="ECO:0000313" key="14">
    <source>
        <dbReference type="EMBL" id="ORZ15459.1"/>
    </source>
</evidence>
<gene>
    <name evidence="14" type="ORF">BCR41DRAFT_353772</name>
</gene>
<dbReference type="EMBL" id="MCFF01000019">
    <property type="protein sequence ID" value="ORZ15459.1"/>
    <property type="molecule type" value="Genomic_DNA"/>
</dbReference>
<dbReference type="EC" id="5.6.2.3" evidence="9"/>
<evidence type="ECO:0000256" key="3">
    <source>
        <dbReference type="ARBA" id="ARBA00022801"/>
    </source>
</evidence>
<dbReference type="PROSITE" id="PS51193">
    <property type="entry name" value="HELICASE_ATP_BIND_2"/>
    <property type="match status" value="1"/>
</dbReference>
<dbReference type="InterPro" id="IPR006555">
    <property type="entry name" value="ATP-dep_Helicase_C"/>
</dbReference>
<evidence type="ECO:0000256" key="11">
    <source>
        <dbReference type="SAM" id="Coils"/>
    </source>
</evidence>
<feature type="domain" description="Helicase ATP-binding" evidence="13">
    <location>
        <begin position="92"/>
        <end position="504"/>
    </location>
</feature>
<feature type="coiled-coil region" evidence="11">
    <location>
        <begin position="554"/>
        <end position="581"/>
    </location>
</feature>
<feature type="region of interest" description="Disordered" evidence="12">
    <location>
        <begin position="1069"/>
        <end position="1109"/>
    </location>
</feature>
<dbReference type="GO" id="GO:0003677">
    <property type="term" value="F:DNA binding"/>
    <property type="evidence" value="ECO:0007669"/>
    <property type="project" value="InterPro"/>
</dbReference>
<feature type="compositionally biased region" description="Low complexity" evidence="12">
    <location>
        <begin position="70"/>
        <end position="79"/>
    </location>
</feature>
<dbReference type="OrthoDB" id="272481at2759"/>
<evidence type="ECO:0000256" key="8">
    <source>
        <dbReference type="ARBA" id="ARBA00023235"/>
    </source>
</evidence>
<feature type="region of interest" description="Disordered" evidence="12">
    <location>
        <begin position="1212"/>
        <end position="1269"/>
    </location>
</feature>
<dbReference type="Gene3D" id="3.40.50.300">
    <property type="entry name" value="P-loop containing nucleotide triphosphate hydrolases"/>
    <property type="match status" value="3"/>
</dbReference>
<evidence type="ECO:0000256" key="5">
    <source>
        <dbReference type="ARBA" id="ARBA00022840"/>
    </source>
</evidence>
<feature type="compositionally biased region" description="Polar residues" evidence="12">
    <location>
        <begin position="1282"/>
        <end position="1296"/>
    </location>
</feature>
<evidence type="ECO:0000256" key="12">
    <source>
        <dbReference type="SAM" id="MobiDB-lite"/>
    </source>
</evidence>
<dbReference type="GO" id="GO:0046872">
    <property type="term" value="F:metal ion binding"/>
    <property type="evidence" value="ECO:0007669"/>
    <property type="project" value="UniProtKB-KW"/>
</dbReference>
<dbReference type="InterPro" id="IPR006554">
    <property type="entry name" value="Helicase-like_DEXD_c2"/>
</dbReference>
<dbReference type="Proteomes" id="UP000193648">
    <property type="component" value="Unassembled WGS sequence"/>
</dbReference>
<dbReference type="InterPro" id="IPR045028">
    <property type="entry name" value="DinG/Rad3-like"/>
</dbReference>
<accession>A0A1Y2GM85</accession>
<keyword evidence="6" id="KW-0408">Iron</keyword>
<sequence>MSQEQRRKRRLPTTLTSNSRSNGGTSSTSQSRLNVSVFSSDSDTANGTDDNSNHSGKKRFRQGYFTHKPSSSSKLSSSESASNVVPVEFVIEGIKVKFPFAPYESQREMMSKIVKALQTEENALLESPTGSGKSLALLCGALAWLESEKGKRMAIRAKAKQMELKAKQGEIVESPYFTDEKYLDTNTSSTFLDSTASYNPSGCGPCAASCGSSMILGEANDGQLPDSNLIIDPQPSTEPKAIPYIKCSATIQDDEAFKPTRKDSVAKGLKDVIEIQYEKAEEPSRSITSTGDKHPGNSTHGYRNIPKIYFGSRTHKQITQLVKELKSNTVYRPKMVVLGSRNHYCINPHLKKVTNKNDACQELLDSVTGEGCYQKSRAGELAMKFTERKGGQNKIWDMEDLVKTGKSLRACPYFAARSMAVDAELVFCPYGYLIDPQIRRAMEINLDESIVILDEAHNIEDAAREAGGLEVVDSDLTAAAMQFGDMVKRNNLVDWCLPLRNLAEMFLSMLNDQVKFSIREYEQSTEIWTGQEMLANLDRRGVSRHTIHVYDRACQGLSKALKEQKDQLKELNKRNNNTSREIEGGKPKFDPEAYIAISPRTLRVMEGIITVLMRLMDPDLDCVDDYKVVLVESVARRDPSADNGSADDAESSDEAERGGGSSTKGKRKPAQRKTQTSLLKGKIAAKIRELKFWCMNPGLIFQPISSKVRSIILTSGTLSPMDTFASELQTSFKIQLEAGHIIQKSQVWAGALPLGPNGVKMDGTYRSASSYPYQDELGRVIERIITITPHGVLCFLSSYSLLDNLMARWRATGQYDRLCAIKKVIQEPRKAPNKIFDKTLRGFYAHIASHVEKGSNGGAIMFAVFRGKCSEGIDFTDSNCRAVLAVSIPFPGLHDLKIKLKKEYNDSQSRRYREHTQLMHHQSLQSLDHSSGNSAQSAQLAAMIAKRNQGRPLLNGNRWYEIQAFRAYNQAIGRCIRHRRDWGAMVLLDHRFSQLSNQQCLSKWVRPLVRTFWDFEQGVNDMMTWIKPLCSDGVVILEEVVREVTTLIEQAPGQDRQEACHAVQVTDDLSIDSSRQEGNDRREEAIVNSEVKSIQLGEREGKPEGDISTCEDTVGHITTDLEAKLHEPKNEDVDYGGPAGQDGSDINDWNNEWALDPADGLLDGANDNRRSQMQKQLCSDDIYHAVSEAQQHGADDDWGSDLEADVTAELDAGFESESESETQQRSNESDDFQNLDEGDNMQAHEAVSDMSTTAKRNSSETPGMSITEATALMPVSISSTNIDAESRAPSSQSVDSTHPHPKASSPLYSAFSSVRSLPVWPSEFPYELDVSNSLTKKSMVLSGLGSDIDLRVVCKVCSGPLLSCSERPKIKIVHKSMANEMVMNRKREIQDGLLFAQSMNQQTSVVTNDYIPNTNGTSGMRSLIPALKRSISNQSLEGVVSLAAEPSAGTMILVISKSNVKEDSETQLSMDELDCIWRPEDGLFYRRIVCAQCNRGCSSMSIGEAHSHLTIVKTASGNRVIPGWKGVIVVGRSDDSIAEKGSADELGTVWLTPGETRIL</sequence>
<dbReference type="GeneID" id="33566067"/>
<dbReference type="SMART" id="SM00488">
    <property type="entry name" value="DEXDc2"/>
    <property type="match status" value="1"/>
</dbReference>
<dbReference type="STRING" id="64571.A0A1Y2GM85"/>
<comment type="catalytic activity">
    <reaction evidence="10">
        <text>ATP + H2O = ADP + phosphate + H(+)</text>
        <dbReference type="Rhea" id="RHEA:13065"/>
        <dbReference type="ChEBI" id="CHEBI:15377"/>
        <dbReference type="ChEBI" id="CHEBI:15378"/>
        <dbReference type="ChEBI" id="CHEBI:30616"/>
        <dbReference type="ChEBI" id="CHEBI:43474"/>
        <dbReference type="ChEBI" id="CHEBI:456216"/>
        <dbReference type="EC" id="5.6.2.3"/>
    </reaction>
</comment>
<dbReference type="GO" id="GO:0005524">
    <property type="term" value="F:ATP binding"/>
    <property type="evidence" value="ECO:0007669"/>
    <property type="project" value="UniProtKB-KW"/>
</dbReference>
<evidence type="ECO:0000256" key="2">
    <source>
        <dbReference type="ARBA" id="ARBA00022741"/>
    </source>
</evidence>
<dbReference type="Pfam" id="PF13307">
    <property type="entry name" value="Helicase_C_2"/>
    <property type="match status" value="1"/>
</dbReference>
<evidence type="ECO:0000313" key="15">
    <source>
        <dbReference type="Proteomes" id="UP000193648"/>
    </source>
</evidence>
<dbReference type="GO" id="GO:0043139">
    <property type="term" value="F:5'-3' DNA helicase activity"/>
    <property type="evidence" value="ECO:0007669"/>
    <property type="project" value="UniProtKB-EC"/>
</dbReference>
<dbReference type="InterPro" id="IPR010614">
    <property type="entry name" value="RAD3-like_helicase_DEAD"/>
</dbReference>
<feature type="region of interest" description="Disordered" evidence="12">
    <location>
        <begin position="637"/>
        <end position="677"/>
    </location>
</feature>
<dbReference type="SMART" id="SM00491">
    <property type="entry name" value="HELICc2"/>
    <property type="match status" value="1"/>
</dbReference>
<dbReference type="PANTHER" id="PTHR11472">
    <property type="entry name" value="DNA REPAIR DEAD HELICASE RAD3/XP-D SUBFAMILY MEMBER"/>
    <property type="match status" value="1"/>
</dbReference>
<dbReference type="InterPro" id="IPR014013">
    <property type="entry name" value="Helic_SF1/SF2_ATP-bd_DinG/Rad3"/>
</dbReference>
<evidence type="ECO:0000256" key="1">
    <source>
        <dbReference type="ARBA" id="ARBA00022723"/>
    </source>
</evidence>
<keyword evidence="7" id="KW-0411">Iron-sulfur</keyword>
<keyword evidence="15" id="KW-1185">Reference proteome</keyword>
<dbReference type="GO" id="GO:0051536">
    <property type="term" value="F:iron-sulfur cluster binding"/>
    <property type="evidence" value="ECO:0007669"/>
    <property type="project" value="UniProtKB-KW"/>
</dbReference>
<dbReference type="Pfam" id="PF06733">
    <property type="entry name" value="DEAD_2"/>
    <property type="match status" value="1"/>
</dbReference>
<evidence type="ECO:0000256" key="9">
    <source>
        <dbReference type="ARBA" id="ARBA00044969"/>
    </source>
</evidence>
<dbReference type="InParanoid" id="A0A1Y2GM85"/>
<comment type="caution">
    <text evidence="14">The sequence shown here is derived from an EMBL/GenBank/DDBJ whole genome shotgun (WGS) entry which is preliminary data.</text>
</comment>